<reference evidence="1 2" key="1">
    <citation type="journal article" date="2011" name="EMBO J.">
        <title>Structural diversity of bacterial flagellar motors.</title>
        <authorList>
            <person name="Chen S."/>
            <person name="Beeby M."/>
            <person name="Murphy G.E."/>
            <person name="Leadbetter J.R."/>
            <person name="Hendrixson D.R."/>
            <person name="Briegel A."/>
            <person name="Li Z."/>
            <person name="Shi J."/>
            <person name="Tocheva E.I."/>
            <person name="Muller A."/>
            <person name="Dobro M.J."/>
            <person name="Jensen G.J."/>
        </authorList>
    </citation>
    <scope>NUCLEOTIDE SEQUENCE [LARGE SCALE GENOMIC DNA]</scope>
    <source>
        <strain evidence="1 2">DSM 6540</strain>
    </source>
</reference>
<organism evidence="1 2">
    <name type="scientific">Acetonema longum DSM 6540</name>
    <dbReference type="NCBI Taxonomy" id="1009370"/>
    <lineage>
        <taxon>Bacteria</taxon>
        <taxon>Bacillati</taxon>
        <taxon>Bacillota</taxon>
        <taxon>Negativicutes</taxon>
        <taxon>Acetonemataceae</taxon>
        <taxon>Acetonema</taxon>
    </lineage>
</organism>
<dbReference type="AlphaFoldDB" id="F7NFV1"/>
<protein>
    <submittedName>
        <fullName evidence="1">Uncharacterized protein</fullName>
    </submittedName>
</protein>
<evidence type="ECO:0000313" key="1">
    <source>
        <dbReference type="EMBL" id="EGO65085.1"/>
    </source>
</evidence>
<feature type="non-terminal residue" evidence="1">
    <location>
        <position position="112"/>
    </location>
</feature>
<evidence type="ECO:0000313" key="2">
    <source>
        <dbReference type="Proteomes" id="UP000003240"/>
    </source>
</evidence>
<dbReference type="Proteomes" id="UP000003240">
    <property type="component" value="Unassembled WGS sequence"/>
</dbReference>
<comment type="caution">
    <text evidence="1">The sequence shown here is derived from an EMBL/GenBank/DDBJ whole genome shotgun (WGS) entry which is preliminary data.</text>
</comment>
<accession>F7NFV1</accession>
<gene>
    <name evidence="1" type="ORF">ALO_04673</name>
</gene>
<proteinExistence type="predicted"/>
<dbReference type="RefSeq" id="WP_004093271.1">
    <property type="nucleotide sequence ID" value="NZ_AFGF01000036.1"/>
</dbReference>
<dbReference type="STRING" id="1009370.ALO_04673"/>
<dbReference type="OrthoDB" id="2986766at2"/>
<name>F7NFV1_9FIRM</name>
<sequence length="112" mass="13022">MSPQNDLDDSIVNTLQSYADFSQHAFRVDQTDMLMVPGLFDQWRQNFHYSLGPTNPAFVDAALSHQDILVWGYTLQYNQNGVLWRVDPAGRPHPDDYHQFLEQNRVIQRATE</sequence>
<dbReference type="EMBL" id="AFGF01000036">
    <property type="protein sequence ID" value="EGO65085.1"/>
    <property type="molecule type" value="Genomic_DNA"/>
</dbReference>
<keyword evidence="2" id="KW-1185">Reference proteome</keyword>